<comment type="caution">
    <text evidence="1">The sequence shown here is derived from an EMBL/GenBank/DDBJ whole genome shotgun (WGS) entry which is preliminary data.</text>
</comment>
<organism evidence="1 2">
    <name type="scientific">Ixodes persulcatus</name>
    <name type="common">Taiga tick</name>
    <dbReference type="NCBI Taxonomy" id="34615"/>
    <lineage>
        <taxon>Eukaryota</taxon>
        <taxon>Metazoa</taxon>
        <taxon>Ecdysozoa</taxon>
        <taxon>Arthropoda</taxon>
        <taxon>Chelicerata</taxon>
        <taxon>Arachnida</taxon>
        <taxon>Acari</taxon>
        <taxon>Parasitiformes</taxon>
        <taxon>Ixodida</taxon>
        <taxon>Ixodoidea</taxon>
        <taxon>Ixodidae</taxon>
        <taxon>Ixodinae</taxon>
        <taxon>Ixodes</taxon>
    </lineage>
</organism>
<gene>
    <name evidence="1" type="ORF">HPB47_015909</name>
</gene>
<dbReference type="Proteomes" id="UP000805193">
    <property type="component" value="Unassembled WGS sequence"/>
</dbReference>
<dbReference type="EMBL" id="JABSTQ010004610">
    <property type="protein sequence ID" value="KAG0441595.1"/>
    <property type="molecule type" value="Genomic_DNA"/>
</dbReference>
<keyword evidence="2" id="KW-1185">Reference proteome</keyword>
<evidence type="ECO:0000313" key="1">
    <source>
        <dbReference type="EMBL" id="KAG0441595.1"/>
    </source>
</evidence>
<accession>A0AC60QS65</accession>
<evidence type="ECO:0000313" key="2">
    <source>
        <dbReference type="Proteomes" id="UP000805193"/>
    </source>
</evidence>
<protein>
    <submittedName>
        <fullName evidence="1">Uncharacterized protein</fullName>
    </submittedName>
</protein>
<proteinExistence type="predicted"/>
<sequence>MFTFNAYDAQGVPHDESRIFAQLNRVVDMSPEKEVGVGILTAEDRDVWARMYASIAQNAQNAKSLEAIKRAALVVCLDGSVADAETYEVAWPRQIYRGGPNAEYAANRWWDKPVQVIVGEDGGSAFLCDHTAVDGTVMAGLMNHCYDYNSGFAPWIKLCQEVPISIPERSRFGPLISIAGGP</sequence>
<reference evidence="1 2" key="1">
    <citation type="journal article" date="2020" name="Cell">
        <title>Large-Scale Comparative Analyses of Tick Genomes Elucidate Their Genetic Diversity and Vector Capacities.</title>
        <authorList>
            <consortium name="Tick Genome and Microbiome Consortium (TIGMIC)"/>
            <person name="Jia N."/>
            <person name="Wang J."/>
            <person name="Shi W."/>
            <person name="Du L."/>
            <person name="Sun Y."/>
            <person name="Zhan W."/>
            <person name="Jiang J.F."/>
            <person name="Wang Q."/>
            <person name="Zhang B."/>
            <person name="Ji P."/>
            <person name="Bell-Sakyi L."/>
            <person name="Cui X.M."/>
            <person name="Yuan T.T."/>
            <person name="Jiang B.G."/>
            <person name="Yang W.F."/>
            <person name="Lam T.T."/>
            <person name="Chang Q.C."/>
            <person name="Ding S.J."/>
            <person name="Wang X.J."/>
            <person name="Zhu J.G."/>
            <person name="Ruan X.D."/>
            <person name="Zhao L."/>
            <person name="Wei J.T."/>
            <person name="Ye R.Z."/>
            <person name="Que T.C."/>
            <person name="Du C.H."/>
            <person name="Zhou Y.H."/>
            <person name="Cheng J.X."/>
            <person name="Dai P.F."/>
            <person name="Guo W.B."/>
            <person name="Han X.H."/>
            <person name="Huang E.J."/>
            <person name="Li L.F."/>
            <person name="Wei W."/>
            <person name="Gao Y.C."/>
            <person name="Liu J.Z."/>
            <person name="Shao H.Z."/>
            <person name="Wang X."/>
            <person name="Wang C.C."/>
            <person name="Yang T.C."/>
            <person name="Huo Q.B."/>
            <person name="Li W."/>
            <person name="Chen H.Y."/>
            <person name="Chen S.E."/>
            <person name="Zhou L.G."/>
            <person name="Ni X.B."/>
            <person name="Tian J.H."/>
            <person name="Sheng Y."/>
            <person name="Liu T."/>
            <person name="Pan Y.S."/>
            <person name="Xia L.Y."/>
            <person name="Li J."/>
            <person name="Zhao F."/>
            <person name="Cao W.C."/>
        </authorList>
    </citation>
    <scope>NUCLEOTIDE SEQUENCE [LARGE SCALE GENOMIC DNA]</scope>
    <source>
        <strain evidence="1">Iper-2018</strain>
    </source>
</reference>
<name>A0AC60QS65_IXOPE</name>